<feature type="transmembrane region" description="Helical" evidence="1">
    <location>
        <begin position="73"/>
        <end position="90"/>
    </location>
</feature>
<comment type="caution">
    <text evidence="2">The sequence shown here is derived from an EMBL/GenBank/DDBJ whole genome shotgun (WGS) entry which is preliminary data.</text>
</comment>
<sequence length="91" mass="10396">MDGLGASFQHAAFQHICVLLHSIGSVDWWPSTKKGEGKGDLLSTYFFTARHIPFYLLFLHLLLHFIFSSHTCFVVEFALFFSQGIPLIVFF</sequence>
<keyword evidence="1" id="KW-0812">Transmembrane</keyword>
<evidence type="ECO:0000313" key="2">
    <source>
        <dbReference type="EMBL" id="KAK3399033.1"/>
    </source>
</evidence>
<protein>
    <submittedName>
        <fullName evidence="2">Uncharacterized protein</fullName>
    </submittedName>
</protein>
<dbReference type="AlphaFoldDB" id="A0AAE0PFJ6"/>
<name>A0AAE0PFJ6_SORBR</name>
<dbReference type="EMBL" id="JAUTDP010000005">
    <property type="protein sequence ID" value="KAK3399033.1"/>
    <property type="molecule type" value="Genomic_DNA"/>
</dbReference>
<keyword evidence="1" id="KW-0472">Membrane</keyword>
<evidence type="ECO:0000313" key="3">
    <source>
        <dbReference type="Proteomes" id="UP001281003"/>
    </source>
</evidence>
<dbReference type="Proteomes" id="UP001281003">
    <property type="component" value="Unassembled WGS sequence"/>
</dbReference>
<keyword evidence="1" id="KW-1133">Transmembrane helix</keyword>
<keyword evidence="3" id="KW-1185">Reference proteome</keyword>
<reference evidence="2" key="1">
    <citation type="journal article" date="2023" name="Mol. Phylogenet. Evol.">
        <title>Genome-scale phylogeny and comparative genomics of the fungal order Sordariales.</title>
        <authorList>
            <person name="Hensen N."/>
            <person name="Bonometti L."/>
            <person name="Westerberg I."/>
            <person name="Brannstrom I.O."/>
            <person name="Guillou S."/>
            <person name="Cros-Aarteil S."/>
            <person name="Calhoun S."/>
            <person name="Haridas S."/>
            <person name="Kuo A."/>
            <person name="Mondo S."/>
            <person name="Pangilinan J."/>
            <person name="Riley R."/>
            <person name="LaButti K."/>
            <person name="Andreopoulos B."/>
            <person name="Lipzen A."/>
            <person name="Chen C."/>
            <person name="Yan M."/>
            <person name="Daum C."/>
            <person name="Ng V."/>
            <person name="Clum A."/>
            <person name="Steindorff A."/>
            <person name="Ohm R.A."/>
            <person name="Martin F."/>
            <person name="Silar P."/>
            <person name="Natvig D.O."/>
            <person name="Lalanne C."/>
            <person name="Gautier V."/>
            <person name="Ament-Velasquez S.L."/>
            <person name="Kruys A."/>
            <person name="Hutchinson M.I."/>
            <person name="Powell A.J."/>
            <person name="Barry K."/>
            <person name="Miller A.N."/>
            <person name="Grigoriev I.V."/>
            <person name="Debuchy R."/>
            <person name="Gladieux P."/>
            <person name="Hiltunen Thoren M."/>
            <person name="Johannesson H."/>
        </authorList>
    </citation>
    <scope>NUCLEOTIDE SEQUENCE</scope>
    <source>
        <strain evidence="2">FGSC 1904</strain>
    </source>
</reference>
<organism evidence="2 3">
    <name type="scientific">Sordaria brevicollis</name>
    <dbReference type="NCBI Taxonomy" id="83679"/>
    <lineage>
        <taxon>Eukaryota</taxon>
        <taxon>Fungi</taxon>
        <taxon>Dikarya</taxon>
        <taxon>Ascomycota</taxon>
        <taxon>Pezizomycotina</taxon>
        <taxon>Sordariomycetes</taxon>
        <taxon>Sordariomycetidae</taxon>
        <taxon>Sordariales</taxon>
        <taxon>Sordariaceae</taxon>
        <taxon>Sordaria</taxon>
    </lineage>
</organism>
<evidence type="ECO:0000256" key="1">
    <source>
        <dbReference type="SAM" id="Phobius"/>
    </source>
</evidence>
<proteinExistence type="predicted"/>
<accession>A0AAE0PFJ6</accession>
<gene>
    <name evidence="2" type="ORF">B0T20DRAFT_189325</name>
</gene>
<feature type="transmembrane region" description="Helical" evidence="1">
    <location>
        <begin position="42"/>
        <end position="67"/>
    </location>
</feature>
<reference evidence="2" key="2">
    <citation type="submission" date="2023-07" db="EMBL/GenBank/DDBJ databases">
        <authorList>
            <consortium name="Lawrence Berkeley National Laboratory"/>
            <person name="Haridas S."/>
            <person name="Hensen N."/>
            <person name="Bonometti L."/>
            <person name="Westerberg I."/>
            <person name="Brannstrom I.O."/>
            <person name="Guillou S."/>
            <person name="Cros-Aarteil S."/>
            <person name="Calhoun S."/>
            <person name="Kuo A."/>
            <person name="Mondo S."/>
            <person name="Pangilinan J."/>
            <person name="Riley R."/>
            <person name="LaButti K."/>
            <person name="Andreopoulos B."/>
            <person name="Lipzen A."/>
            <person name="Chen C."/>
            <person name="Yanf M."/>
            <person name="Daum C."/>
            <person name="Ng V."/>
            <person name="Clum A."/>
            <person name="Steindorff A."/>
            <person name="Ohm R."/>
            <person name="Martin F."/>
            <person name="Silar P."/>
            <person name="Natvig D."/>
            <person name="Lalanne C."/>
            <person name="Gautier V."/>
            <person name="Ament-velasquez S.L."/>
            <person name="Kruys A."/>
            <person name="Hutchinson M.I."/>
            <person name="Powell A.J."/>
            <person name="Barry K."/>
            <person name="Miller A.N."/>
            <person name="Grigoriev I.V."/>
            <person name="Debuchy R."/>
            <person name="Gladieux P."/>
            <person name="Thoren M.H."/>
            <person name="Johannesson H."/>
        </authorList>
    </citation>
    <scope>NUCLEOTIDE SEQUENCE</scope>
    <source>
        <strain evidence="2">FGSC 1904</strain>
    </source>
</reference>